<dbReference type="SUPFAM" id="SSF51045">
    <property type="entry name" value="WW domain"/>
    <property type="match status" value="1"/>
</dbReference>
<dbReference type="AlphaFoldDB" id="A0A8H7UMC5"/>
<dbReference type="InterPro" id="IPR036020">
    <property type="entry name" value="WW_dom_sf"/>
</dbReference>
<dbReference type="Proteomes" id="UP000612746">
    <property type="component" value="Unassembled WGS sequence"/>
</dbReference>
<evidence type="ECO:0000259" key="2">
    <source>
        <dbReference type="PROSITE" id="PS50020"/>
    </source>
</evidence>
<feature type="compositionally biased region" description="Basic and acidic residues" evidence="1">
    <location>
        <begin position="294"/>
        <end position="303"/>
    </location>
</feature>
<dbReference type="EMBL" id="JAEPRA010000006">
    <property type="protein sequence ID" value="KAG2184074.1"/>
    <property type="molecule type" value="Genomic_DNA"/>
</dbReference>
<comment type="caution">
    <text evidence="3">The sequence shown here is derived from an EMBL/GenBank/DDBJ whole genome shotgun (WGS) entry which is preliminary data.</text>
</comment>
<feature type="compositionally biased region" description="Polar residues" evidence="1">
    <location>
        <begin position="27"/>
        <end position="42"/>
    </location>
</feature>
<gene>
    <name evidence="3" type="ORF">INT44_009089</name>
</gene>
<organism evidence="3 4">
    <name type="scientific">Umbelopsis vinacea</name>
    <dbReference type="NCBI Taxonomy" id="44442"/>
    <lineage>
        <taxon>Eukaryota</taxon>
        <taxon>Fungi</taxon>
        <taxon>Fungi incertae sedis</taxon>
        <taxon>Mucoromycota</taxon>
        <taxon>Mucoromycotina</taxon>
        <taxon>Umbelopsidomycetes</taxon>
        <taxon>Umbelopsidales</taxon>
        <taxon>Umbelopsidaceae</taxon>
        <taxon>Umbelopsis</taxon>
    </lineage>
</organism>
<dbReference type="OrthoDB" id="2444812at2759"/>
<feature type="compositionally biased region" description="Basic residues" evidence="1">
    <location>
        <begin position="283"/>
        <end position="293"/>
    </location>
</feature>
<dbReference type="CDD" id="cd00201">
    <property type="entry name" value="WW"/>
    <property type="match status" value="1"/>
</dbReference>
<name>A0A8H7UMC5_9FUNG</name>
<sequence>MADQEAAVTAVNKSALETTHAGESVDNDTNYSSDGNDSSQLEDTNKQETESTDILQGSRSVQSEDEEYAVEEVQNNAEEPDSTAEVADQPPEEQAWVPTWDEESQAYYWWNTVTNETTWDNPYPDLAQDQAPEDGNVEGYYEENQGYYYPGYADSYPTESNPLDAVLNKIDTEVRTQLDNTTETSRPFQSYNELFDPSEATSQAAADPYNSVAHFNSRTGKFTSSKEADTYNPDYMSLESRAKRQMQFYFDVDAYQEQINRERLANPAGKKRPLTKQEVEKFKRQKHEKKEKRKRDWLSKDHD</sequence>
<protein>
    <recommendedName>
        <fullName evidence="2">WW domain-containing protein</fullName>
    </recommendedName>
</protein>
<feature type="compositionally biased region" description="Polar residues" evidence="1">
    <location>
        <begin position="52"/>
        <end position="61"/>
    </location>
</feature>
<keyword evidence="4" id="KW-1185">Reference proteome</keyword>
<feature type="region of interest" description="Disordered" evidence="1">
    <location>
        <begin position="261"/>
        <end position="303"/>
    </location>
</feature>
<dbReference type="PROSITE" id="PS50020">
    <property type="entry name" value="WW_DOMAIN_2"/>
    <property type="match status" value="1"/>
</dbReference>
<proteinExistence type="predicted"/>
<accession>A0A8H7UMC5</accession>
<reference evidence="3" key="1">
    <citation type="submission" date="2020-12" db="EMBL/GenBank/DDBJ databases">
        <title>Metabolic potential, ecology and presence of endohyphal bacteria is reflected in genomic diversity of Mucoromycotina.</title>
        <authorList>
            <person name="Muszewska A."/>
            <person name="Okrasinska A."/>
            <person name="Steczkiewicz K."/>
            <person name="Drgas O."/>
            <person name="Orlowska M."/>
            <person name="Perlinska-Lenart U."/>
            <person name="Aleksandrzak-Piekarczyk T."/>
            <person name="Szatraj K."/>
            <person name="Zielenkiewicz U."/>
            <person name="Pilsyk S."/>
            <person name="Malc E."/>
            <person name="Mieczkowski P."/>
            <person name="Kruszewska J.S."/>
            <person name="Biernat P."/>
            <person name="Pawlowska J."/>
        </authorList>
    </citation>
    <scope>NUCLEOTIDE SEQUENCE</scope>
    <source>
        <strain evidence="3">WA0000051536</strain>
    </source>
</reference>
<dbReference type="Gene3D" id="2.20.70.10">
    <property type="match status" value="1"/>
</dbReference>
<feature type="region of interest" description="Disordered" evidence="1">
    <location>
        <begin position="1"/>
        <end position="94"/>
    </location>
</feature>
<evidence type="ECO:0000313" key="3">
    <source>
        <dbReference type="EMBL" id="KAG2184074.1"/>
    </source>
</evidence>
<feature type="domain" description="WW" evidence="2">
    <location>
        <begin position="90"/>
        <end position="124"/>
    </location>
</feature>
<evidence type="ECO:0000313" key="4">
    <source>
        <dbReference type="Proteomes" id="UP000612746"/>
    </source>
</evidence>
<dbReference type="InterPro" id="IPR001202">
    <property type="entry name" value="WW_dom"/>
</dbReference>
<evidence type="ECO:0000256" key="1">
    <source>
        <dbReference type="SAM" id="MobiDB-lite"/>
    </source>
</evidence>
<dbReference type="PROSITE" id="PS01159">
    <property type="entry name" value="WW_DOMAIN_1"/>
    <property type="match status" value="1"/>
</dbReference>